<comment type="caution">
    <text evidence="3">The sequence shown here is derived from an EMBL/GenBank/DDBJ whole genome shotgun (WGS) entry which is preliminary data.</text>
</comment>
<dbReference type="EMBL" id="JAANNP010000005">
    <property type="protein sequence ID" value="NHC14332.1"/>
    <property type="molecule type" value="Genomic_DNA"/>
</dbReference>
<protein>
    <recommendedName>
        <fullName evidence="1">RNA polymerase-binding protein RbpA</fullName>
    </recommendedName>
</protein>
<dbReference type="Proteomes" id="UP000800981">
    <property type="component" value="Unassembled WGS sequence"/>
</dbReference>
<comment type="cofactor">
    <cofactor evidence="1">
        <name>Zn(2+)</name>
        <dbReference type="ChEBI" id="CHEBI:29105"/>
    </cofactor>
    <text evidence="1">Bind 1 Zn(2+) per subunit.</text>
</comment>
<dbReference type="Pfam" id="PF13397">
    <property type="entry name" value="RbpA"/>
    <property type="match status" value="1"/>
</dbReference>
<gene>
    <name evidence="1" type="primary">rbpA</name>
    <name evidence="3" type="ORF">G9H71_11140</name>
</gene>
<comment type="similarity">
    <text evidence="1">Belongs to the RNA polymerase-binding protein RbpA family.</text>
</comment>
<feature type="binding site" evidence="1">
    <location>
        <position position="56"/>
    </location>
    <ligand>
        <name>Zn(2+)</name>
        <dbReference type="ChEBI" id="CHEBI:29105"/>
    </ligand>
</feature>
<keyword evidence="1" id="KW-0862">Zinc</keyword>
<comment type="subunit">
    <text evidence="1">Forms a complex with the RNAP catalytic core and with free principal sigma factors.</text>
</comment>
<dbReference type="Gene3D" id="2.20.28.270">
    <property type="entry name" value="RNA polymerase-binding protein A"/>
    <property type="match status" value="1"/>
</dbReference>
<feature type="binding site" evidence="1">
    <location>
        <position position="34"/>
    </location>
    <ligand>
        <name>Zn(2+)</name>
        <dbReference type="ChEBI" id="CHEBI:29105"/>
    </ligand>
</feature>
<evidence type="ECO:0000313" key="4">
    <source>
        <dbReference type="Proteomes" id="UP000800981"/>
    </source>
</evidence>
<proteinExistence type="inferred from homology"/>
<accession>A0ABX0GU58</accession>
<keyword evidence="1" id="KW-0805">Transcription regulation</keyword>
<keyword evidence="1" id="KW-0479">Metal-binding</keyword>
<feature type="region of interest" description="Disordered" evidence="2">
    <location>
        <begin position="1"/>
        <end position="24"/>
    </location>
</feature>
<dbReference type="InterPro" id="IPR038638">
    <property type="entry name" value="RbpA_sf"/>
</dbReference>
<keyword evidence="4" id="KW-1185">Reference proteome</keyword>
<evidence type="ECO:0000256" key="2">
    <source>
        <dbReference type="SAM" id="MobiDB-lite"/>
    </source>
</evidence>
<evidence type="ECO:0000313" key="3">
    <source>
        <dbReference type="EMBL" id="NHC14332.1"/>
    </source>
</evidence>
<feature type="binding site" evidence="1">
    <location>
        <position position="59"/>
    </location>
    <ligand>
        <name>Zn(2+)</name>
        <dbReference type="ChEBI" id="CHEBI:29105"/>
    </ligand>
</feature>
<dbReference type="HAMAP" id="MF_01483">
    <property type="entry name" value="RbpA"/>
    <property type="match status" value="1"/>
</dbReference>
<dbReference type="RefSeq" id="WP_166281734.1">
    <property type="nucleotide sequence ID" value="NZ_JAANNP010000005.1"/>
</dbReference>
<sequence>MAERALRGSRLGAQSYESDTGVDAAPRQRVEYDCAAGHRTSVPFSTEAEVPLVWECRVCGQEALQVDASRPEPKRAKPPRTHWDMLMERRTVAELEELLAERLELLRARRGETTRKSA</sequence>
<feature type="binding site" evidence="1">
    <location>
        <position position="38"/>
    </location>
    <ligand>
        <name>Zn(2+)</name>
        <dbReference type="ChEBI" id="CHEBI:29105"/>
    </ligand>
</feature>
<name>A0ABX0GU58_9ACTN</name>
<comment type="function">
    <text evidence="1">Binds to RNA polymerase (RNAP), stimulating transcription from principal, but not alternative sigma factor promoters.</text>
</comment>
<dbReference type="InterPro" id="IPR025182">
    <property type="entry name" value="RNApol-bd_RbpA"/>
</dbReference>
<evidence type="ECO:0000256" key="1">
    <source>
        <dbReference type="HAMAP-Rule" id="MF_01483"/>
    </source>
</evidence>
<organism evidence="3 4">
    <name type="scientific">Motilibacter deserti</name>
    <dbReference type="NCBI Taxonomy" id="2714956"/>
    <lineage>
        <taxon>Bacteria</taxon>
        <taxon>Bacillati</taxon>
        <taxon>Actinomycetota</taxon>
        <taxon>Actinomycetes</taxon>
        <taxon>Motilibacterales</taxon>
        <taxon>Motilibacteraceae</taxon>
        <taxon>Motilibacter</taxon>
    </lineage>
</organism>
<keyword evidence="1" id="KW-0804">Transcription</keyword>
<reference evidence="3 4" key="1">
    <citation type="submission" date="2020-03" db="EMBL/GenBank/DDBJ databases">
        <title>Two novel Motilibacter sp.</title>
        <authorList>
            <person name="Liu S."/>
        </authorList>
    </citation>
    <scope>NUCLEOTIDE SEQUENCE [LARGE SCALE GENOMIC DNA]</scope>
    <source>
        <strain evidence="3 4">E257</strain>
    </source>
</reference>